<comment type="subcellular location">
    <subcellularLocation>
        <location evidence="1">Cell envelope</location>
    </subcellularLocation>
</comment>
<dbReference type="InterPro" id="IPR017937">
    <property type="entry name" value="Thioredoxin_CS"/>
</dbReference>
<evidence type="ECO:0000256" key="4">
    <source>
        <dbReference type="ARBA" id="ARBA00023284"/>
    </source>
</evidence>
<keyword evidence="4" id="KW-0676">Redox-active center</keyword>
<keyword evidence="2" id="KW-0201">Cytochrome c-type biogenesis</keyword>
<dbReference type="InterPro" id="IPR036249">
    <property type="entry name" value="Thioredoxin-like_sf"/>
</dbReference>
<reference evidence="6" key="1">
    <citation type="submission" date="2018-05" db="EMBL/GenBank/DDBJ databases">
        <authorList>
            <person name="Lanie J.A."/>
            <person name="Ng W.-L."/>
            <person name="Kazmierczak K.M."/>
            <person name="Andrzejewski T.M."/>
            <person name="Davidsen T.M."/>
            <person name="Wayne K.J."/>
            <person name="Tettelin H."/>
            <person name="Glass J.I."/>
            <person name="Rusch D."/>
            <person name="Podicherti R."/>
            <person name="Tsui H.-C.T."/>
            <person name="Winkler M.E."/>
        </authorList>
    </citation>
    <scope>NUCLEOTIDE SEQUENCE</scope>
</reference>
<dbReference type="InterPro" id="IPR013766">
    <property type="entry name" value="Thioredoxin_domain"/>
</dbReference>
<evidence type="ECO:0000259" key="5">
    <source>
        <dbReference type="PROSITE" id="PS51352"/>
    </source>
</evidence>
<dbReference type="PANTHER" id="PTHR42852">
    <property type="entry name" value="THIOL:DISULFIDE INTERCHANGE PROTEIN DSBE"/>
    <property type="match status" value="1"/>
</dbReference>
<dbReference type="PROSITE" id="PS00194">
    <property type="entry name" value="THIOREDOXIN_1"/>
    <property type="match status" value="1"/>
</dbReference>
<protein>
    <recommendedName>
        <fullName evidence="5">Thioredoxin domain-containing protein</fullName>
    </recommendedName>
</protein>
<dbReference type="InterPro" id="IPR050553">
    <property type="entry name" value="Thioredoxin_ResA/DsbE_sf"/>
</dbReference>
<dbReference type="GO" id="GO:0017004">
    <property type="term" value="P:cytochrome complex assembly"/>
    <property type="evidence" value="ECO:0007669"/>
    <property type="project" value="UniProtKB-KW"/>
</dbReference>
<evidence type="ECO:0000256" key="2">
    <source>
        <dbReference type="ARBA" id="ARBA00022748"/>
    </source>
</evidence>
<evidence type="ECO:0000256" key="3">
    <source>
        <dbReference type="ARBA" id="ARBA00023157"/>
    </source>
</evidence>
<dbReference type="GO" id="GO:0016491">
    <property type="term" value="F:oxidoreductase activity"/>
    <property type="evidence" value="ECO:0007669"/>
    <property type="project" value="InterPro"/>
</dbReference>
<feature type="domain" description="Thioredoxin" evidence="5">
    <location>
        <begin position="46"/>
        <end position="184"/>
    </location>
</feature>
<name>A0A382FPP9_9ZZZZ</name>
<dbReference type="EMBL" id="UINC01050997">
    <property type="protein sequence ID" value="SVB64629.1"/>
    <property type="molecule type" value="Genomic_DNA"/>
</dbReference>
<dbReference type="Pfam" id="PF00578">
    <property type="entry name" value="AhpC-TSA"/>
    <property type="match status" value="1"/>
</dbReference>
<evidence type="ECO:0000256" key="1">
    <source>
        <dbReference type="ARBA" id="ARBA00004196"/>
    </source>
</evidence>
<dbReference type="GO" id="GO:0016209">
    <property type="term" value="F:antioxidant activity"/>
    <property type="evidence" value="ECO:0007669"/>
    <property type="project" value="InterPro"/>
</dbReference>
<keyword evidence="3" id="KW-1015">Disulfide bond</keyword>
<dbReference type="GO" id="GO:0030313">
    <property type="term" value="C:cell envelope"/>
    <property type="evidence" value="ECO:0007669"/>
    <property type="project" value="UniProtKB-SubCell"/>
</dbReference>
<accession>A0A382FPP9</accession>
<dbReference type="InterPro" id="IPR000866">
    <property type="entry name" value="AhpC/TSA"/>
</dbReference>
<proteinExistence type="predicted"/>
<dbReference type="PROSITE" id="PS51352">
    <property type="entry name" value="THIOREDOXIN_2"/>
    <property type="match status" value="1"/>
</dbReference>
<dbReference type="SUPFAM" id="SSF52833">
    <property type="entry name" value="Thioredoxin-like"/>
    <property type="match status" value="1"/>
</dbReference>
<gene>
    <name evidence="6" type="ORF">METZ01_LOCUS217483</name>
</gene>
<evidence type="ECO:0000313" key="6">
    <source>
        <dbReference type="EMBL" id="SVB64629.1"/>
    </source>
</evidence>
<sequence length="192" mass="20719">MSRRGWILLASGLPVLALFALLAWASMKSGGSPGGFGVNPEFGQVEVSADQADDFSLKLMAGGTLTLSELRGKAVMVDFWSSWCPPCRQEAQLLAEVYLEYEGLPVEFVGVDIWDVPSAAQEHIDRYNVPYPNGIDADGIIVINYGVTGLPEKFFISPEGTIVKKFVGPMSPSKLRGILNDMLDPSSPLPGQ</sequence>
<dbReference type="AlphaFoldDB" id="A0A382FPP9"/>
<dbReference type="PANTHER" id="PTHR42852:SF6">
    <property type="entry name" value="THIOL:DISULFIDE INTERCHANGE PROTEIN DSBE"/>
    <property type="match status" value="1"/>
</dbReference>
<organism evidence="6">
    <name type="scientific">marine metagenome</name>
    <dbReference type="NCBI Taxonomy" id="408172"/>
    <lineage>
        <taxon>unclassified sequences</taxon>
        <taxon>metagenomes</taxon>
        <taxon>ecological metagenomes</taxon>
    </lineage>
</organism>
<dbReference type="CDD" id="cd02966">
    <property type="entry name" value="TlpA_like_family"/>
    <property type="match status" value="1"/>
</dbReference>
<dbReference type="Gene3D" id="3.40.30.10">
    <property type="entry name" value="Glutaredoxin"/>
    <property type="match status" value="1"/>
</dbReference>